<keyword evidence="2" id="KW-0949">S-adenosyl-L-methionine</keyword>
<name>A0A9E2KF53_9BACE</name>
<reference evidence="7" key="1">
    <citation type="journal article" date="2021" name="PeerJ">
        <title>Extensive microbial diversity within the chicken gut microbiome revealed by metagenomics and culture.</title>
        <authorList>
            <person name="Gilroy R."/>
            <person name="Ravi A."/>
            <person name="Getino M."/>
            <person name="Pursley I."/>
            <person name="Horton D.L."/>
            <person name="Alikhan N.F."/>
            <person name="Baker D."/>
            <person name="Gharbi K."/>
            <person name="Hall N."/>
            <person name="Watson M."/>
            <person name="Adriaenssens E.M."/>
            <person name="Foster-Nyarko E."/>
            <person name="Jarju S."/>
            <person name="Secka A."/>
            <person name="Antonio M."/>
            <person name="Oren A."/>
            <person name="Chaudhuri R.R."/>
            <person name="La Ragione R."/>
            <person name="Hildebrand F."/>
            <person name="Pallen M.J."/>
        </authorList>
    </citation>
    <scope>NUCLEOTIDE SEQUENCE</scope>
    <source>
        <strain evidence="7">B3-3758</strain>
    </source>
</reference>
<reference evidence="7" key="2">
    <citation type="submission" date="2021-04" db="EMBL/GenBank/DDBJ databases">
        <authorList>
            <person name="Gilroy R."/>
        </authorList>
    </citation>
    <scope>NUCLEOTIDE SEQUENCE</scope>
    <source>
        <strain evidence="7">B3-3758</strain>
    </source>
</reference>
<comment type="cofactor">
    <cofactor evidence="1">
        <name>[4Fe-4S] cluster</name>
        <dbReference type="ChEBI" id="CHEBI:49883"/>
    </cofactor>
</comment>
<keyword evidence="5" id="KW-0411">Iron-sulfur</keyword>
<dbReference type="Pfam" id="PF04055">
    <property type="entry name" value="Radical_SAM"/>
    <property type="match status" value="1"/>
</dbReference>
<evidence type="ECO:0000256" key="2">
    <source>
        <dbReference type="ARBA" id="ARBA00022691"/>
    </source>
</evidence>
<gene>
    <name evidence="7" type="ORF">H9791_00600</name>
</gene>
<keyword evidence="4" id="KW-0408">Iron</keyword>
<dbReference type="InterPro" id="IPR058240">
    <property type="entry name" value="rSAM_sf"/>
</dbReference>
<dbReference type="InterPro" id="IPR007197">
    <property type="entry name" value="rSAM"/>
</dbReference>
<dbReference type="EMBL" id="JAHLFO010000004">
    <property type="protein sequence ID" value="MBU3812995.1"/>
    <property type="molecule type" value="Genomic_DNA"/>
</dbReference>
<sequence>MDKIKRIILMAVPMSICNFRCSYCYLTHRKEYYQNKQPQYKYSPEHVAKALSKERLGGIAYINICADGETLLTKDIDKYTYALLNEGHYIEFVTNLTITPVLKKMLAWDKKLLKHLSFKCSFHYLQLKQKNLLDIFADNVQRIWDAGASANIEMTPSDDLIPYIEEVKSFSLEHFGALPHLTIARNDKTKDIEYLTNLSLEDYDKVWSQFDSDFWRFKKSVFGCRRKEFCYAGDWVLQLDLSNGNAGECYKKRHPFNIFEDIDKPIAFKAIGRCLEPHCYNGHALLTLGCIPHVTNVRYGDIRNRIKTDGGEWLQPEVKSFFNSTLVESNEEYSEAKKRMILAEDCLHDAVIGNAKRIYHLIKKN</sequence>
<dbReference type="Gene3D" id="3.20.20.70">
    <property type="entry name" value="Aldolase class I"/>
    <property type="match status" value="1"/>
</dbReference>
<dbReference type="SFLD" id="SFLDS00029">
    <property type="entry name" value="Radical_SAM"/>
    <property type="match status" value="1"/>
</dbReference>
<accession>A0A9E2KF53</accession>
<evidence type="ECO:0000256" key="4">
    <source>
        <dbReference type="ARBA" id="ARBA00023004"/>
    </source>
</evidence>
<evidence type="ECO:0000256" key="3">
    <source>
        <dbReference type="ARBA" id="ARBA00022723"/>
    </source>
</evidence>
<dbReference type="SUPFAM" id="SSF102114">
    <property type="entry name" value="Radical SAM enzymes"/>
    <property type="match status" value="1"/>
</dbReference>
<dbReference type="GO" id="GO:0051536">
    <property type="term" value="F:iron-sulfur cluster binding"/>
    <property type="evidence" value="ECO:0007669"/>
    <property type="project" value="UniProtKB-KW"/>
</dbReference>
<dbReference type="GO" id="GO:0003824">
    <property type="term" value="F:catalytic activity"/>
    <property type="evidence" value="ECO:0007669"/>
    <property type="project" value="InterPro"/>
</dbReference>
<protein>
    <submittedName>
        <fullName evidence="7">Radical SAM protein</fullName>
    </submittedName>
</protein>
<proteinExistence type="predicted"/>
<dbReference type="Proteomes" id="UP000824236">
    <property type="component" value="Unassembled WGS sequence"/>
</dbReference>
<evidence type="ECO:0000259" key="6">
    <source>
        <dbReference type="Pfam" id="PF04055"/>
    </source>
</evidence>
<comment type="caution">
    <text evidence="7">The sequence shown here is derived from an EMBL/GenBank/DDBJ whole genome shotgun (WGS) entry which is preliminary data.</text>
</comment>
<organism evidence="7 8">
    <name type="scientific">Candidatus Bacteroides intestinipullorum</name>
    <dbReference type="NCBI Taxonomy" id="2838471"/>
    <lineage>
        <taxon>Bacteria</taxon>
        <taxon>Pseudomonadati</taxon>
        <taxon>Bacteroidota</taxon>
        <taxon>Bacteroidia</taxon>
        <taxon>Bacteroidales</taxon>
        <taxon>Bacteroidaceae</taxon>
        <taxon>Bacteroides</taxon>
    </lineage>
</organism>
<evidence type="ECO:0000256" key="5">
    <source>
        <dbReference type="ARBA" id="ARBA00023014"/>
    </source>
</evidence>
<dbReference type="AlphaFoldDB" id="A0A9E2KF53"/>
<evidence type="ECO:0000256" key="1">
    <source>
        <dbReference type="ARBA" id="ARBA00001966"/>
    </source>
</evidence>
<dbReference type="InterPro" id="IPR013785">
    <property type="entry name" value="Aldolase_TIM"/>
</dbReference>
<evidence type="ECO:0000313" key="7">
    <source>
        <dbReference type="EMBL" id="MBU3812995.1"/>
    </source>
</evidence>
<keyword evidence="3" id="KW-0479">Metal-binding</keyword>
<dbReference type="GO" id="GO:0046872">
    <property type="term" value="F:metal ion binding"/>
    <property type="evidence" value="ECO:0007669"/>
    <property type="project" value="UniProtKB-KW"/>
</dbReference>
<feature type="domain" description="Radical SAM core" evidence="6">
    <location>
        <begin position="13"/>
        <end position="99"/>
    </location>
</feature>
<evidence type="ECO:0000313" key="8">
    <source>
        <dbReference type="Proteomes" id="UP000824236"/>
    </source>
</evidence>